<keyword evidence="4" id="KW-1185">Reference proteome</keyword>
<protein>
    <submittedName>
        <fullName evidence="3">Predicted enzyme related to lactoylglutathione lyase</fullName>
    </submittedName>
</protein>
<reference evidence="3 4" key="1">
    <citation type="submission" date="2018-12" db="EMBL/GenBank/DDBJ databases">
        <authorList>
            <consortium name="Pathogen Informatics"/>
        </authorList>
    </citation>
    <scope>NUCLEOTIDE SEQUENCE [LARGE SCALE GENOMIC DNA]</scope>
    <source>
        <strain evidence="3 4">NCTC11923</strain>
    </source>
</reference>
<accession>A0A448KB98</accession>
<dbReference type="Gene3D" id="3.30.720.120">
    <property type="match status" value="1"/>
</dbReference>
<dbReference type="GO" id="GO:0016829">
    <property type="term" value="F:lyase activity"/>
    <property type="evidence" value="ECO:0007669"/>
    <property type="project" value="UniProtKB-KW"/>
</dbReference>
<dbReference type="KEGG" id="asla:NCTC11923_00818"/>
<dbReference type="EMBL" id="LR134363">
    <property type="protein sequence ID" value="VEG74196.1"/>
    <property type="molecule type" value="Genomic_DNA"/>
</dbReference>
<gene>
    <name evidence="3" type="ORF">NCTC11923_00818</name>
</gene>
<evidence type="ECO:0000259" key="2">
    <source>
        <dbReference type="PROSITE" id="PS51819"/>
    </source>
</evidence>
<dbReference type="InterPro" id="IPR029068">
    <property type="entry name" value="Glyas_Bleomycin-R_OHBP_Dase"/>
</dbReference>
<name>A0A448KB98_9ACTO</name>
<dbReference type="SUPFAM" id="SSF54593">
    <property type="entry name" value="Glyoxalase/Bleomycin resistance protein/Dihydroxybiphenyl dioxygenase"/>
    <property type="match status" value="1"/>
</dbReference>
<proteinExistence type="predicted"/>
<dbReference type="InterPro" id="IPR037523">
    <property type="entry name" value="VOC_core"/>
</dbReference>
<dbReference type="Gene3D" id="3.30.720.110">
    <property type="match status" value="1"/>
</dbReference>
<dbReference type="RefSeq" id="WP_051281153.1">
    <property type="nucleotide sequence ID" value="NZ_CBCRWE010000025.1"/>
</dbReference>
<dbReference type="PANTHER" id="PTHR34109">
    <property type="entry name" value="BNAUNNG04460D PROTEIN-RELATED"/>
    <property type="match status" value="1"/>
</dbReference>
<evidence type="ECO:0000256" key="1">
    <source>
        <dbReference type="SAM" id="MobiDB-lite"/>
    </source>
</evidence>
<dbReference type="STRING" id="1278298.GCA_000428685_01926"/>
<feature type="compositionally biased region" description="Basic and acidic residues" evidence="1">
    <location>
        <begin position="1"/>
        <end position="10"/>
    </location>
</feature>
<dbReference type="Proteomes" id="UP000276899">
    <property type="component" value="Chromosome"/>
</dbReference>
<dbReference type="Pfam" id="PF00903">
    <property type="entry name" value="Glyoxalase"/>
    <property type="match status" value="1"/>
</dbReference>
<feature type="region of interest" description="Disordered" evidence="1">
    <location>
        <begin position="1"/>
        <end position="41"/>
    </location>
</feature>
<feature type="domain" description="VOC" evidence="2">
    <location>
        <begin position="40"/>
        <end position="175"/>
    </location>
</feature>
<dbReference type="PROSITE" id="PS51819">
    <property type="entry name" value="VOC"/>
    <property type="match status" value="1"/>
</dbReference>
<dbReference type="PANTHER" id="PTHR34109:SF1">
    <property type="entry name" value="VOC DOMAIN-CONTAINING PROTEIN"/>
    <property type="match status" value="1"/>
</dbReference>
<evidence type="ECO:0000313" key="3">
    <source>
        <dbReference type="EMBL" id="VEG74196.1"/>
    </source>
</evidence>
<dbReference type="AlphaFoldDB" id="A0A448KB98"/>
<sequence>MTSDKNHADATEPTEPAAGGARAPSRAATGRHTTRGTPHGYTSLTPFLPLADPEGALAFYQEVLGARLVGCTRLGEVIAHAELELDSGRFQIGAASALPGMRAPSGAGMADEAGESDETEDMYSLCLYCPDADEVAARAVAAGAVLREPPADFVSGDRYASIRDPFGVRWAIMTRVEDLSDAESQERIRAWAEQAAAPGQEGPA</sequence>
<feature type="compositionally biased region" description="Low complexity" evidence="1">
    <location>
        <begin position="17"/>
        <end position="41"/>
    </location>
</feature>
<evidence type="ECO:0000313" key="4">
    <source>
        <dbReference type="Proteomes" id="UP000276899"/>
    </source>
</evidence>
<dbReference type="InterPro" id="IPR004360">
    <property type="entry name" value="Glyas_Fos-R_dOase_dom"/>
</dbReference>
<organism evidence="3 4">
    <name type="scientific">Actinomyces slackii</name>
    <dbReference type="NCBI Taxonomy" id="52774"/>
    <lineage>
        <taxon>Bacteria</taxon>
        <taxon>Bacillati</taxon>
        <taxon>Actinomycetota</taxon>
        <taxon>Actinomycetes</taxon>
        <taxon>Actinomycetales</taxon>
        <taxon>Actinomycetaceae</taxon>
        <taxon>Actinomyces</taxon>
    </lineage>
</organism>
<keyword evidence="3" id="KW-0456">Lyase</keyword>